<dbReference type="OrthoDB" id="9800595at2"/>
<gene>
    <name evidence="4" type="ORF">D1224_13435</name>
</gene>
<dbReference type="SUPFAM" id="SSF53067">
    <property type="entry name" value="Actin-like ATPase domain"/>
    <property type="match status" value="1"/>
</dbReference>
<dbReference type="PANTHER" id="PTHR47690">
    <property type="entry name" value="GLUCOKINASE"/>
    <property type="match status" value="1"/>
</dbReference>
<comment type="caution">
    <text evidence="4">The sequence shown here is derived from an EMBL/GenBank/DDBJ whole genome shotgun (WGS) entry which is preliminary data.</text>
</comment>
<keyword evidence="5" id="KW-1185">Reference proteome</keyword>
<dbReference type="AlphaFoldDB" id="A0A399QT04"/>
<dbReference type="GO" id="GO:0005829">
    <property type="term" value="C:cytosol"/>
    <property type="evidence" value="ECO:0007669"/>
    <property type="project" value="TreeGrafter"/>
</dbReference>
<evidence type="ECO:0000256" key="1">
    <source>
        <dbReference type="ARBA" id="ARBA00022679"/>
    </source>
</evidence>
<keyword evidence="2 4" id="KW-0418">Kinase</keyword>
<comment type="similarity">
    <text evidence="3">Belongs to the bacterial glucokinase family.</text>
</comment>
<dbReference type="PANTHER" id="PTHR47690:SF1">
    <property type="entry name" value="GLUCOKINASE"/>
    <property type="match status" value="1"/>
</dbReference>
<protein>
    <submittedName>
        <fullName evidence="4">Glucokinase</fullName>
    </submittedName>
</protein>
<dbReference type="GO" id="GO:0005536">
    <property type="term" value="F:D-glucose binding"/>
    <property type="evidence" value="ECO:0007669"/>
    <property type="project" value="InterPro"/>
</dbReference>
<dbReference type="Gene3D" id="3.40.367.20">
    <property type="match status" value="1"/>
</dbReference>
<evidence type="ECO:0000256" key="2">
    <source>
        <dbReference type="ARBA" id="ARBA00022777"/>
    </source>
</evidence>
<dbReference type="InterPro" id="IPR050201">
    <property type="entry name" value="Bacterial_glucokinase"/>
</dbReference>
<dbReference type="EMBL" id="QWGB01000009">
    <property type="protein sequence ID" value="RIJ21315.1"/>
    <property type="molecule type" value="Genomic_DNA"/>
</dbReference>
<evidence type="ECO:0000313" key="4">
    <source>
        <dbReference type="EMBL" id="RIJ21315.1"/>
    </source>
</evidence>
<proteinExistence type="inferred from homology"/>
<dbReference type="CDD" id="cd24008">
    <property type="entry name" value="ASKHA_NBD_GLK"/>
    <property type="match status" value="1"/>
</dbReference>
<evidence type="ECO:0000313" key="5">
    <source>
        <dbReference type="Proteomes" id="UP000265431"/>
    </source>
</evidence>
<reference evidence="4 5" key="1">
    <citation type="submission" date="2018-08" db="EMBL/GenBank/DDBJ databases">
        <title>Henriciella mobilis sp. nov., isolated from seawater.</title>
        <authorList>
            <person name="Cheng H."/>
            <person name="Wu Y.-H."/>
            <person name="Xu X.-W."/>
            <person name="Guo L.-L."/>
        </authorList>
    </citation>
    <scope>NUCLEOTIDE SEQUENCE [LARGE SCALE GENOMIC DNA]</scope>
    <source>
        <strain evidence="4 5">CCUG66934</strain>
    </source>
</reference>
<sequence>MPVARTRAAACSNSSCPCREANMADPVLVGDIGGTNVRFAVASQGFAGKPLISDISVMPGDDFAEFDDALSAYLNKLGKNAPRRALIALAGPVQKGRVKLTNRDWIVDTQRLQENCGLASVRLVNDYAAMARAIPELPEDAFRLVREGRPDHSVRHPILVSGPGTGLGMATLIPVGATGWRVLTGEGGHAAFAPSTPREWALAEKLRETHSYVSRELVLSGSGFDAVHKALCDIDGVVWEKTHPAKVEDLARQGDPICRDICEIKARGTLYALGDAALMNGARGGVVVTGGVAEELADWIAAPEAIDRFLQRGPMSDYMQPIPIRILMAGEAALIGAAALEYDKVPVR</sequence>
<evidence type="ECO:0000256" key="3">
    <source>
        <dbReference type="RuleBase" id="RU004046"/>
    </source>
</evidence>
<organism evidence="4 5">
    <name type="scientific">Henriciella barbarensis</name>
    <dbReference type="NCBI Taxonomy" id="86342"/>
    <lineage>
        <taxon>Bacteria</taxon>
        <taxon>Pseudomonadati</taxon>
        <taxon>Pseudomonadota</taxon>
        <taxon>Alphaproteobacteria</taxon>
        <taxon>Hyphomonadales</taxon>
        <taxon>Hyphomonadaceae</taxon>
        <taxon>Henriciella</taxon>
    </lineage>
</organism>
<dbReference type="Proteomes" id="UP000265431">
    <property type="component" value="Unassembled WGS sequence"/>
</dbReference>
<dbReference type="GO" id="GO:0006096">
    <property type="term" value="P:glycolytic process"/>
    <property type="evidence" value="ECO:0007669"/>
    <property type="project" value="InterPro"/>
</dbReference>
<dbReference type="GO" id="GO:0004340">
    <property type="term" value="F:glucokinase activity"/>
    <property type="evidence" value="ECO:0007669"/>
    <property type="project" value="InterPro"/>
</dbReference>
<keyword evidence="1" id="KW-0808">Transferase</keyword>
<dbReference type="GO" id="GO:0005524">
    <property type="term" value="F:ATP binding"/>
    <property type="evidence" value="ECO:0007669"/>
    <property type="project" value="InterPro"/>
</dbReference>
<name>A0A399QT04_9PROT</name>
<dbReference type="InterPro" id="IPR003836">
    <property type="entry name" value="Glucokinase"/>
</dbReference>
<accession>A0A399QT04</accession>
<dbReference type="InterPro" id="IPR043129">
    <property type="entry name" value="ATPase_NBD"/>
</dbReference>
<dbReference type="Gene3D" id="3.30.420.40">
    <property type="match status" value="1"/>
</dbReference>
<dbReference type="Pfam" id="PF02685">
    <property type="entry name" value="Glucokinase"/>
    <property type="match status" value="1"/>
</dbReference>